<name>A0A2V3PKN7_9BACT</name>
<gene>
    <name evidence="4" type="ORF">CLV62_12719</name>
</gene>
<evidence type="ECO:0000259" key="3">
    <source>
        <dbReference type="Pfam" id="PF22789"/>
    </source>
</evidence>
<dbReference type="AlphaFoldDB" id="A0A2V3PKN7"/>
<keyword evidence="5" id="KW-1185">Reference proteome</keyword>
<dbReference type="InterPro" id="IPR018756">
    <property type="entry name" value="DUF2314"/>
</dbReference>
<dbReference type="Proteomes" id="UP000247973">
    <property type="component" value="Unassembled WGS sequence"/>
</dbReference>
<dbReference type="RefSeq" id="WP_110311956.1">
    <property type="nucleotide sequence ID" value="NZ_QICL01000027.1"/>
</dbReference>
<evidence type="ECO:0000259" key="2">
    <source>
        <dbReference type="Pfam" id="PF13218"/>
    </source>
</evidence>
<organism evidence="4 5">
    <name type="scientific">Dysgonomonas alginatilytica</name>
    <dbReference type="NCBI Taxonomy" id="1605892"/>
    <lineage>
        <taxon>Bacteria</taxon>
        <taxon>Pseudomonadati</taxon>
        <taxon>Bacteroidota</taxon>
        <taxon>Bacteroidia</taxon>
        <taxon>Bacteroidales</taxon>
        <taxon>Dysgonomonadaceae</taxon>
        <taxon>Dysgonomonas</taxon>
    </lineage>
</organism>
<proteinExistence type="predicted"/>
<feature type="domain" description="DUF2314" evidence="1">
    <location>
        <begin position="339"/>
        <end position="431"/>
    </location>
</feature>
<evidence type="ECO:0000313" key="4">
    <source>
        <dbReference type="EMBL" id="PXV61020.1"/>
    </source>
</evidence>
<comment type="caution">
    <text evidence="4">The sequence shown here is derived from an EMBL/GenBank/DDBJ whole genome shotgun (WGS) entry which is preliminary data.</text>
</comment>
<feature type="domain" description="DUF4026" evidence="3">
    <location>
        <begin position="177"/>
        <end position="288"/>
    </location>
</feature>
<sequence length="452" mass="51903">MENDHKYKLLSEGEIFQPSIMGVISSKQDDLFTQDYINDTLSRYKGFNLLSFELSQANDHVDKEYIATIEYLEEVYRVVFSILSVEDLRLEEFGLANMVNEDDINTALSQKKHLNAAVNFSSKPLDSFHLQLKILAAVAPDASLVIDFMSFRLLSGKWLDLTASSTIPPSPDYLYALHAVYDEKDEKTEYWFHTHGLVRCGFVEIEILNTTNGAQQMYDLVNHTVKRFLSDPVKEHEKFTAGFDGLDISLTWIRWEEALKDYKTPILGGFHDREGDSNAHSEPSGVLFAIEDGILISPEIYASTLANNPILFVSTEETLRMSRLAKDRFSYFLRIFEKHAKQPTKSFFKRLLGKKEENENQWSFIVKFGLIVDNANNNTEREHLWFRAISADSETVEGKLLNAPYWIASLKEGDIKSYPIEVLTDWIIYDAEGNQYTPDSVYQLIDEEDNDD</sequence>
<accession>A0A2V3PKN7</accession>
<dbReference type="OrthoDB" id="1846902at2"/>
<protein>
    <submittedName>
        <fullName evidence="4">Uncharacterized protein DUF2314</fullName>
    </submittedName>
</protein>
<feature type="domain" description="DUF4026" evidence="2">
    <location>
        <begin position="19"/>
        <end position="169"/>
    </location>
</feature>
<dbReference type="Pfam" id="PF13218">
    <property type="entry name" value="DUF4026_N"/>
    <property type="match status" value="1"/>
</dbReference>
<reference evidence="4 5" key="1">
    <citation type="submission" date="2018-03" db="EMBL/GenBank/DDBJ databases">
        <title>Genomic Encyclopedia of Archaeal and Bacterial Type Strains, Phase II (KMG-II): from individual species to whole genera.</title>
        <authorList>
            <person name="Goeker M."/>
        </authorList>
    </citation>
    <scope>NUCLEOTIDE SEQUENCE [LARGE SCALE GENOMIC DNA]</scope>
    <source>
        <strain evidence="4 5">DSM 100214</strain>
    </source>
</reference>
<dbReference type="EMBL" id="QICL01000027">
    <property type="protein sequence ID" value="PXV61020.1"/>
    <property type="molecule type" value="Genomic_DNA"/>
</dbReference>
<evidence type="ECO:0000313" key="5">
    <source>
        <dbReference type="Proteomes" id="UP000247973"/>
    </source>
</evidence>
<dbReference type="Pfam" id="PF22789">
    <property type="entry name" value="DUF4026_C"/>
    <property type="match status" value="1"/>
</dbReference>
<dbReference type="InterPro" id="IPR053886">
    <property type="entry name" value="DUF4026_middle"/>
</dbReference>
<dbReference type="InterPro" id="IPR025102">
    <property type="entry name" value="DUF4026_N"/>
</dbReference>
<evidence type="ECO:0000259" key="1">
    <source>
        <dbReference type="Pfam" id="PF10077"/>
    </source>
</evidence>
<dbReference type="Pfam" id="PF10077">
    <property type="entry name" value="DUF2314"/>
    <property type="match status" value="1"/>
</dbReference>